<dbReference type="InterPro" id="IPR011664">
    <property type="entry name" value="Abi_system_AbiD/AbiF-like"/>
</dbReference>
<keyword evidence="1" id="KW-0238">DNA-binding</keyword>
<dbReference type="Proteomes" id="UP000093111">
    <property type="component" value="Plasmid pF5.1a"/>
</dbReference>
<keyword evidence="2" id="KW-1185">Reference proteome</keyword>
<comment type="caution">
    <text evidence="1">The sequence shown here is derived from an EMBL/GenBank/DDBJ whole genome shotgun (WGS) entry which is preliminary data.</text>
</comment>
<dbReference type="EMBL" id="LGLV01000001">
    <property type="protein sequence ID" value="OBZ97592.1"/>
    <property type="molecule type" value="Genomic_DNA"/>
</dbReference>
<dbReference type="PATRIC" id="fig|1612624.7.peg.10"/>
<protein>
    <submittedName>
        <fullName evidence="1">DNA-binding protein</fullName>
    </submittedName>
</protein>
<keyword evidence="1" id="KW-0614">Plasmid</keyword>
<geneLocation type="plasmid" evidence="2">
    <name>pf5.1a</name>
</geneLocation>
<dbReference type="GO" id="GO:0003677">
    <property type="term" value="F:DNA binding"/>
    <property type="evidence" value="ECO:0007669"/>
    <property type="project" value="UniProtKB-KW"/>
</dbReference>
<dbReference type="Pfam" id="PF07751">
    <property type="entry name" value="Abi_2"/>
    <property type="match status" value="1"/>
</dbReference>
<sequence length="284" mass="32000">MALLPYHKPHATAAQRIAHLRARGLVISQPNVAARKIDTIGYERLRIYFLSRRQLGLPGRPFIPGTTYQHIIQLYECDGKLRDACFIAVGQFELLLRNSISETLSHSFGSHPYYTVGAFKDPMSNLKALQAFASVYEKSKDRRAKHYRETYGHPVLPPIWTMKEFLTFGAAARIFQCLDSSVRTAVAAQFGVGSDEVFTSWIEALVDLRNICAHHDRLFNRSFQKQPKRLKKVSVPGAAPNKLKAILECLDYLLTQRGIPSHVTQTAGMIIARHPHMNPAEAGY</sequence>
<dbReference type="OrthoDB" id="5363652at2"/>
<organism evidence="1 2">
    <name type="scientific">Pararhizobium polonicum</name>
    <dbReference type="NCBI Taxonomy" id="1612624"/>
    <lineage>
        <taxon>Bacteria</taxon>
        <taxon>Pseudomonadati</taxon>
        <taxon>Pseudomonadota</taxon>
        <taxon>Alphaproteobacteria</taxon>
        <taxon>Hyphomicrobiales</taxon>
        <taxon>Rhizobiaceae</taxon>
        <taxon>Rhizobium/Agrobacterium group</taxon>
        <taxon>Pararhizobium</taxon>
    </lineage>
</organism>
<gene>
    <name evidence="1" type="ORF">ADU59_00050</name>
</gene>
<dbReference type="AlphaFoldDB" id="A0A1C7P8K3"/>
<accession>A0A1C7P8K3</accession>
<evidence type="ECO:0000313" key="2">
    <source>
        <dbReference type="Proteomes" id="UP000093111"/>
    </source>
</evidence>
<evidence type="ECO:0000313" key="1">
    <source>
        <dbReference type="EMBL" id="OBZ97592.1"/>
    </source>
</evidence>
<name>A0A1C7P8K3_9HYPH</name>
<proteinExistence type="predicted"/>
<reference evidence="1 2" key="1">
    <citation type="journal article" date="2016" name="Syst. Appl. Microbiol.">
        <title>Pararhizobium polonicum sp. nov. isolated from tumors on stone fruit rootstocks.</title>
        <authorList>
            <person name="Pulawska J."/>
            <person name="Kuzmanovic N."/>
            <person name="Willems A."/>
            <person name="Pothier J.F."/>
        </authorList>
    </citation>
    <scope>NUCLEOTIDE SEQUENCE [LARGE SCALE GENOMIC DNA]</scope>
    <source>
        <strain evidence="1 2">F5.1</strain>
        <plasmid evidence="1">pF5.1a</plasmid>
    </source>
</reference>